<accession>A0A132AHV0</accession>
<comment type="subcellular location">
    <subcellularLocation>
        <location evidence="1">Membrane</location>
        <topology evidence="1">Multi-pass membrane protein</topology>
    </subcellularLocation>
</comment>
<evidence type="ECO:0000313" key="5">
    <source>
        <dbReference type="EMBL" id="KPM10572.1"/>
    </source>
</evidence>
<dbReference type="PANTHER" id="PTHR11662:SF399">
    <property type="entry name" value="FI19708P1-RELATED"/>
    <property type="match status" value="1"/>
</dbReference>
<keyword evidence="4" id="KW-0472">Membrane</keyword>
<dbReference type="GO" id="GO:0006820">
    <property type="term" value="P:monoatomic anion transport"/>
    <property type="evidence" value="ECO:0007669"/>
    <property type="project" value="TreeGrafter"/>
</dbReference>
<sequence length="160" mass="17818">LFLGGLISDYLIKRSPNRKGSIRKIFQSFSAFGSSLLFLIIPFIKLDVVTILLLMNAIMFTIGLISGGVAPYPADLSIKFSASIFSIINTFGMTSGFISPYLIGYILDLDPTNLEKQWSIVWFVTAAVRIIDGLVFLCIGEAKRQKWDRSDEIESNEIVL</sequence>
<protein>
    <submittedName>
        <fullName evidence="5">Uncharacterized protein</fullName>
    </submittedName>
</protein>
<evidence type="ECO:0000313" key="6">
    <source>
        <dbReference type="Proteomes" id="UP000616769"/>
    </source>
</evidence>
<name>A0A132AHV0_SARSC</name>
<evidence type="ECO:0000256" key="3">
    <source>
        <dbReference type="ARBA" id="ARBA00022989"/>
    </source>
</evidence>
<keyword evidence="3" id="KW-1133">Transmembrane helix</keyword>
<evidence type="ECO:0000256" key="1">
    <source>
        <dbReference type="ARBA" id="ARBA00004141"/>
    </source>
</evidence>
<dbReference type="AlphaFoldDB" id="A0A132AHV0"/>
<feature type="non-terminal residue" evidence="5">
    <location>
        <position position="1"/>
    </location>
</feature>
<proteinExistence type="predicted"/>
<dbReference type="InterPro" id="IPR050382">
    <property type="entry name" value="MFS_Na/Anion_cotransporter"/>
</dbReference>
<dbReference type="PANTHER" id="PTHR11662">
    <property type="entry name" value="SOLUTE CARRIER FAMILY 17"/>
    <property type="match status" value="1"/>
</dbReference>
<reference evidence="5 6" key="1">
    <citation type="journal article" date="2015" name="Parasit. Vectors">
        <title>Draft genome of the scabies mite.</title>
        <authorList>
            <person name="Rider S.D.Jr."/>
            <person name="Morgan M.S."/>
            <person name="Arlian L.G."/>
        </authorList>
    </citation>
    <scope>NUCLEOTIDE SEQUENCE [LARGE SCALE GENOMIC DNA]</scope>
    <source>
        <strain evidence="5">Arlian Lab</strain>
    </source>
</reference>
<gene>
    <name evidence="5" type="ORF">QR98_0091300</name>
</gene>
<dbReference type="OrthoDB" id="6434013at2759"/>
<comment type="caution">
    <text evidence="5">The sequence shown here is derived from an EMBL/GenBank/DDBJ whole genome shotgun (WGS) entry which is preliminary data.</text>
</comment>
<evidence type="ECO:0000256" key="2">
    <source>
        <dbReference type="ARBA" id="ARBA00022692"/>
    </source>
</evidence>
<evidence type="ECO:0000256" key="4">
    <source>
        <dbReference type="ARBA" id="ARBA00023136"/>
    </source>
</evidence>
<dbReference type="SUPFAM" id="SSF103473">
    <property type="entry name" value="MFS general substrate transporter"/>
    <property type="match status" value="1"/>
</dbReference>
<dbReference type="GO" id="GO:0022857">
    <property type="term" value="F:transmembrane transporter activity"/>
    <property type="evidence" value="ECO:0007669"/>
    <property type="project" value="TreeGrafter"/>
</dbReference>
<dbReference type="Proteomes" id="UP000616769">
    <property type="component" value="Unassembled WGS sequence"/>
</dbReference>
<dbReference type="GO" id="GO:0016020">
    <property type="term" value="C:membrane"/>
    <property type="evidence" value="ECO:0007669"/>
    <property type="project" value="UniProtKB-SubCell"/>
</dbReference>
<keyword evidence="2" id="KW-0812">Transmembrane</keyword>
<dbReference type="VEuPathDB" id="VectorBase:SSCA000945"/>
<dbReference type="Gene3D" id="1.20.1250.20">
    <property type="entry name" value="MFS general substrate transporter like domains"/>
    <property type="match status" value="1"/>
</dbReference>
<dbReference type="InterPro" id="IPR036259">
    <property type="entry name" value="MFS_trans_sf"/>
</dbReference>
<dbReference type="EMBL" id="JXLN01015450">
    <property type="protein sequence ID" value="KPM10572.1"/>
    <property type="molecule type" value="Genomic_DNA"/>
</dbReference>
<organism evidence="5 6">
    <name type="scientific">Sarcoptes scabiei</name>
    <name type="common">Itch mite</name>
    <name type="synonym">Acarus scabiei</name>
    <dbReference type="NCBI Taxonomy" id="52283"/>
    <lineage>
        <taxon>Eukaryota</taxon>
        <taxon>Metazoa</taxon>
        <taxon>Ecdysozoa</taxon>
        <taxon>Arthropoda</taxon>
        <taxon>Chelicerata</taxon>
        <taxon>Arachnida</taxon>
        <taxon>Acari</taxon>
        <taxon>Acariformes</taxon>
        <taxon>Sarcoptiformes</taxon>
        <taxon>Astigmata</taxon>
        <taxon>Psoroptidia</taxon>
        <taxon>Sarcoptoidea</taxon>
        <taxon>Sarcoptidae</taxon>
        <taxon>Sarcoptinae</taxon>
        <taxon>Sarcoptes</taxon>
    </lineage>
</organism>